<keyword evidence="2" id="KW-1185">Reference proteome</keyword>
<gene>
    <name evidence="1" type="ORF">GCM10010406_21770</name>
</gene>
<comment type="caution">
    <text evidence="1">The sequence shown here is derived from an EMBL/GenBank/DDBJ whole genome shotgun (WGS) entry which is preliminary data.</text>
</comment>
<organism evidence="1 2">
    <name type="scientific">Streptomyces thermolineatus</name>
    <dbReference type="NCBI Taxonomy" id="44033"/>
    <lineage>
        <taxon>Bacteria</taxon>
        <taxon>Bacillati</taxon>
        <taxon>Actinomycetota</taxon>
        <taxon>Actinomycetes</taxon>
        <taxon>Kitasatosporales</taxon>
        <taxon>Streptomycetaceae</taxon>
        <taxon>Streptomyces</taxon>
    </lineage>
</organism>
<dbReference type="RefSeq" id="WP_344383008.1">
    <property type="nucleotide sequence ID" value="NZ_BAAATA010000009.1"/>
</dbReference>
<reference evidence="2" key="1">
    <citation type="journal article" date="2019" name="Int. J. Syst. Evol. Microbiol.">
        <title>The Global Catalogue of Microorganisms (GCM) 10K type strain sequencing project: providing services to taxonomists for standard genome sequencing and annotation.</title>
        <authorList>
            <consortium name="The Broad Institute Genomics Platform"/>
            <consortium name="The Broad Institute Genome Sequencing Center for Infectious Disease"/>
            <person name="Wu L."/>
            <person name="Ma J."/>
        </authorList>
    </citation>
    <scope>NUCLEOTIDE SEQUENCE [LARGE SCALE GENOMIC DNA]</scope>
    <source>
        <strain evidence="2">JCM 6307</strain>
    </source>
</reference>
<dbReference type="EMBL" id="BAAATA010000009">
    <property type="protein sequence ID" value="GAA2485162.1"/>
    <property type="molecule type" value="Genomic_DNA"/>
</dbReference>
<evidence type="ECO:0000313" key="2">
    <source>
        <dbReference type="Proteomes" id="UP001501358"/>
    </source>
</evidence>
<name>A0ABP5YV99_9ACTN</name>
<accession>A0ABP5YV99</accession>
<evidence type="ECO:0000313" key="1">
    <source>
        <dbReference type="EMBL" id="GAA2485162.1"/>
    </source>
</evidence>
<dbReference type="Proteomes" id="UP001501358">
    <property type="component" value="Unassembled WGS sequence"/>
</dbReference>
<proteinExistence type="predicted"/>
<sequence length="51" mass="5641">MRIHVTRAAIPGDVGCFFDEQPGSLVVWLDQDIYSEAAAEQLQKLFESTAS</sequence>
<protein>
    <submittedName>
        <fullName evidence="1">Uncharacterized protein</fullName>
    </submittedName>
</protein>